<protein>
    <submittedName>
        <fullName evidence="5">Fic/DOC family protein</fullName>
    </submittedName>
</protein>
<dbReference type="OrthoDB" id="9813719at2"/>
<feature type="active site" evidence="1">
    <location>
        <position position="323"/>
    </location>
</feature>
<dbReference type="RefSeq" id="WP_093334213.1">
    <property type="nucleotide sequence ID" value="NZ_FOXP01000011.1"/>
</dbReference>
<name>A0A1I5UDE1_9SPHN</name>
<dbReference type="Gene3D" id="1.10.3290.10">
    <property type="entry name" value="Fido-like domain"/>
    <property type="match status" value="1"/>
</dbReference>
<dbReference type="PANTHER" id="PTHR13504">
    <property type="entry name" value="FIDO DOMAIN-CONTAINING PROTEIN DDB_G0283145"/>
    <property type="match status" value="1"/>
</dbReference>
<accession>A0A1I5UDE1</accession>
<dbReference type="Proteomes" id="UP000199586">
    <property type="component" value="Unassembled WGS sequence"/>
</dbReference>
<dbReference type="STRING" id="634430.SAMN04488241_11169"/>
<feature type="binding site" evidence="2">
    <location>
        <begin position="327"/>
        <end position="334"/>
    </location>
    <ligand>
        <name>ATP</name>
        <dbReference type="ChEBI" id="CHEBI:30616"/>
    </ligand>
</feature>
<dbReference type="AlphaFoldDB" id="A0A1I5UDE1"/>
<evidence type="ECO:0000256" key="2">
    <source>
        <dbReference type="PIRSR" id="PIRSR640198-2"/>
    </source>
</evidence>
<dbReference type="PROSITE" id="PS51459">
    <property type="entry name" value="FIDO"/>
    <property type="match status" value="1"/>
</dbReference>
<sequence length="497" mass="56696">MAEAFSTRTPIGHMWLREHFSLAGPRPYTESYVVQGARRIEVTGARTVELYPLRYATGDDIVANLRFALRYEPIDLGTLVDALERSPDVLATWVRAEPTGSYARRAWFFYEHFTGKRLDLPDAPTSNYVQALDPRRHFVAPRRNVPRQRVIDNLLGDSGMCPMVRRTDRLEAQIGTHIDAEARTIIERYDPAILARAVRYLFTKETRSSFAIEGENPSPDKTERFVSALRSAATFSPGRDALIRLQNAIVDPRYAATGWRDFQNFVGETTIDFREEVHFICPRPDDVGDLMNGWMRMAHRLLAGGVEPVIAAAITAFAFVFIHPFEDGNGRIHRFLIHNVLSRLGFSPDSLILPVSAAIVRDQRRYDEVLESFSQPLLEAIDWRWTSERTISVTPPTAHFYRFFDATLFAEYLYDRVVDTVRTDLGEELGFLAAFDRAFDGVRRIVDMPDRRASLLVRLIFQNGGRLSQAKRDRFQELSDAEIALMEGVVQTAMRSE</sequence>
<feature type="domain" description="Fido" evidence="4">
    <location>
        <begin position="237"/>
        <end position="386"/>
    </location>
</feature>
<dbReference type="InterPro" id="IPR040198">
    <property type="entry name" value="Fido_containing"/>
</dbReference>
<evidence type="ECO:0000313" key="5">
    <source>
        <dbReference type="EMBL" id="SFP93037.1"/>
    </source>
</evidence>
<dbReference type="PANTHER" id="PTHR13504:SF38">
    <property type="entry name" value="FIDO DOMAIN-CONTAINING PROTEIN"/>
    <property type="match status" value="1"/>
</dbReference>
<organism evidence="5 6">
    <name type="scientific">Sphingomonas rubra</name>
    <dbReference type="NCBI Taxonomy" id="634430"/>
    <lineage>
        <taxon>Bacteria</taxon>
        <taxon>Pseudomonadati</taxon>
        <taxon>Pseudomonadota</taxon>
        <taxon>Alphaproteobacteria</taxon>
        <taxon>Sphingomonadales</taxon>
        <taxon>Sphingomonadaceae</taxon>
        <taxon>Sphingomonas</taxon>
    </lineage>
</organism>
<dbReference type="InterPro" id="IPR036597">
    <property type="entry name" value="Fido-like_dom_sf"/>
</dbReference>
<keyword evidence="3" id="KW-0812">Transmembrane</keyword>
<evidence type="ECO:0000313" key="6">
    <source>
        <dbReference type="Proteomes" id="UP000199586"/>
    </source>
</evidence>
<proteinExistence type="predicted"/>
<dbReference type="SUPFAM" id="SSF140931">
    <property type="entry name" value="Fic-like"/>
    <property type="match status" value="1"/>
</dbReference>
<evidence type="ECO:0000256" key="3">
    <source>
        <dbReference type="SAM" id="Phobius"/>
    </source>
</evidence>
<feature type="transmembrane region" description="Helical" evidence="3">
    <location>
        <begin position="301"/>
        <end position="322"/>
    </location>
</feature>
<dbReference type="Pfam" id="PF02661">
    <property type="entry name" value="Fic"/>
    <property type="match status" value="1"/>
</dbReference>
<reference evidence="5 6" key="1">
    <citation type="submission" date="2016-10" db="EMBL/GenBank/DDBJ databases">
        <authorList>
            <person name="de Groot N.N."/>
        </authorList>
    </citation>
    <scope>NUCLEOTIDE SEQUENCE [LARGE SCALE GENOMIC DNA]</scope>
    <source>
        <strain evidence="5 6">CGMCC 1.9113</strain>
    </source>
</reference>
<dbReference type="EMBL" id="FOXP01000011">
    <property type="protein sequence ID" value="SFP93037.1"/>
    <property type="molecule type" value="Genomic_DNA"/>
</dbReference>
<dbReference type="GO" id="GO:0005524">
    <property type="term" value="F:ATP binding"/>
    <property type="evidence" value="ECO:0007669"/>
    <property type="project" value="UniProtKB-KW"/>
</dbReference>
<keyword evidence="3" id="KW-0472">Membrane</keyword>
<gene>
    <name evidence="5" type="ORF">SAMN04488241_11169</name>
</gene>
<evidence type="ECO:0000256" key="1">
    <source>
        <dbReference type="PIRSR" id="PIRSR640198-1"/>
    </source>
</evidence>
<keyword evidence="6" id="KW-1185">Reference proteome</keyword>
<keyword evidence="2" id="KW-0067">ATP-binding</keyword>
<keyword evidence="3" id="KW-1133">Transmembrane helix</keyword>
<evidence type="ECO:0000259" key="4">
    <source>
        <dbReference type="PROSITE" id="PS51459"/>
    </source>
</evidence>
<dbReference type="InterPro" id="IPR003812">
    <property type="entry name" value="Fido"/>
</dbReference>
<keyword evidence="2" id="KW-0547">Nucleotide-binding</keyword>